<organism evidence="1 2">
    <name type="scientific">Brassica cretica</name>
    <name type="common">Mustard</name>
    <dbReference type="NCBI Taxonomy" id="69181"/>
    <lineage>
        <taxon>Eukaryota</taxon>
        <taxon>Viridiplantae</taxon>
        <taxon>Streptophyta</taxon>
        <taxon>Embryophyta</taxon>
        <taxon>Tracheophyta</taxon>
        <taxon>Spermatophyta</taxon>
        <taxon>Magnoliopsida</taxon>
        <taxon>eudicotyledons</taxon>
        <taxon>Gunneridae</taxon>
        <taxon>Pentapetalae</taxon>
        <taxon>rosids</taxon>
        <taxon>malvids</taxon>
        <taxon>Brassicales</taxon>
        <taxon>Brassicaceae</taxon>
        <taxon>Brassiceae</taxon>
        <taxon>Brassica</taxon>
    </lineage>
</organism>
<proteinExistence type="predicted"/>
<sequence length="92" mass="9772">MASSTSKTLIDFIHPAKRLKASAVSAAVGSRGLGSASKSPPRVVTVTNSVADALTPGSDFNKFVAKSKRNLAVCSEKVAKAKERERERERVD</sequence>
<gene>
    <name evidence="1" type="ORF">F2Q69_00037985</name>
</gene>
<evidence type="ECO:0000313" key="1">
    <source>
        <dbReference type="EMBL" id="KAF3600637.1"/>
    </source>
</evidence>
<reference evidence="1" key="1">
    <citation type="submission" date="2019-12" db="EMBL/GenBank/DDBJ databases">
        <title>Genome sequencing and annotation of Brassica cretica.</title>
        <authorList>
            <person name="Studholme D.J."/>
            <person name="Sarris P."/>
        </authorList>
    </citation>
    <scope>NUCLEOTIDE SEQUENCE</scope>
    <source>
        <strain evidence="1">PFS-109/04</strain>
        <tissue evidence="1">Leaf</tissue>
    </source>
</reference>
<evidence type="ECO:0000313" key="2">
    <source>
        <dbReference type="Proteomes" id="UP000712600"/>
    </source>
</evidence>
<dbReference type="EMBL" id="QGKX02000004">
    <property type="protein sequence ID" value="KAF3600637.1"/>
    <property type="molecule type" value="Genomic_DNA"/>
</dbReference>
<protein>
    <submittedName>
        <fullName evidence="1">Uncharacterized protein</fullName>
    </submittedName>
</protein>
<name>A0A8S9SJ13_BRACR</name>
<dbReference type="AlphaFoldDB" id="A0A8S9SJ13"/>
<dbReference type="Proteomes" id="UP000712600">
    <property type="component" value="Unassembled WGS sequence"/>
</dbReference>
<comment type="caution">
    <text evidence="1">The sequence shown here is derived from an EMBL/GenBank/DDBJ whole genome shotgun (WGS) entry which is preliminary data.</text>
</comment>
<accession>A0A8S9SJ13</accession>